<dbReference type="PROSITE" id="PS50991">
    <property type="entry name" value="PYR_CT"/>
    <property type="match status" value="1"/>
</dbReference>
<sequence length="299" mass="31973">MDNPKVNIVEVGPRDGLQNETTSIATETKLELIQRLAGAGLKTIEATAFVSPKRIPQMADNQAVMAGLDLNADIRYPVLVPNLQGLEAAIEAGAKEIAIFTATSDSFTQKNIQCTVAESIQRFIPVINECLRHNIAIRGYLSTVIDCPYEGPITPARTADIAQQLLDLGCYQISLGDTIGTGTPERVKRMLVTVQKNIPAKLLAGHFHDTYGMGIANIYAAWQMGITTFDASVGGLGGCPYAPGASGNVATEDVLWLMQGLGVETGVDLDQIVQTALWISHQLGRPLGSKTGRARAITE</sequence>
<keyword evidence="3 5" id="KW-0456">Lyase</keyword>
<dbReference type="InterPro" id="IPR013785">
    <property type="entry name" value="Aldolase_TIM"/>
</dbReference>
<gene>
    <name evidence="5" type="ORF">LIN78_14045</name>
</gene>
<dbReference type="CDD" id="cd07938">
    <property type="entry name" value="DRE_TIM_HMGL"/>
    <property type="match status" value="1"/>
</dbReference>
<keyword evidence="6" id="KW-1185">Reference proteome</keyword>
<dbReference type="RefSeq" id="WP_227181473.1">
    <property type="nucleotide sequence ID" value="NZ_JAJBZT010000008.1"/>
</dbReference>
<evidence type="ECO:0000313" key="6">
    <source>
        <dbReference type="Proteomes" id="UP001165395"/>
    </source>
</evidence>
<keyword evidence="2" id="KW-0479">Metal-binding</keyword>
<dbReference type="Proteomes" id="UP001165395">
    <property type="component" value="Unassembled WGS sequence"/>
</dbReference>
<dbReference type="PANTHER" id="PTHR42738:SF7">
    <property type="entry name" value="HYDROXYMETHYLGLUTARYL-COA LYASE"/>
    <property type="match status" value="1"/>
</dbReference>
<dbReference type="PANTHER" id="PTHR42738">
    <property type="entry name" value="HYDROXYMETHYLGLUTARYL-COA LYASE"/>
    <property type="match status" value="1"/>
</dbReference>
<feature type="domain" description="Pyruvate carboxyltransferase" evidence="4">
    <location>
        <begin position="6"/>
        <end position="273"/>
    </location>
</feature>
<dbReference type="InterPro" id="IPR000891">
    <property type="entry name" value="PYR_CT"/>
</dbReference>
<comment type="caution">
    <text evidence="5">The sequence shown here is derived from an EMBL/GenBank/DDBJ whole genome shotgun (WGS) entry which is preliminary data.</text>
</comment>
<organism evidence="5 6">
    <name type="scientific">Leeia speluncae</name>
    <dbReference type="NCBI Taxonomy" id="2884804"/>
    <lineage>
        <taxon>Bacteria</taxon>
        <taxon>Pseudomonadati</taxon>
        <taxon>Pseudomonadota</taxon>
        <taxon>Betaproteobacteria</taxon>
        <taxon>Neisseriales</taxon>
        <taxon>Leeiaceae</taxon>
        <taxon>Leeia</taxon>
    </lineage>
</organism>
<protein>
    <submittedName>
        <fullName evidence="5">Hydroxymethylglutaryl-CoA lyase</fullName>
    </submittedName>
</protein>
<name>A0ABS8D8Z6_9NEIS</name>
<evidence type="ECO:0000256" key="2">
    <source>
        <dbReference type="ARBA" id="ARBA00022723"/>
    </source>
</evidence>
<dbReference type="InterPro" id="IPR043594">
    <property type="entry name" value="HMGL"/>
</dbReference>
<dbReference type="Pfam" id="PF00682">
    <property type="entry name" value="HMGL-like"/>
    <property type="match status" value="1"/>
</dbReference>
<proteinExistence type="inferred from homology"/>
<evidence type="ECO:0000259" key="4">
    <source>
        <dbReference type="PROSITE" id="PS50991"/>
    </source>
</evidence>
<dbReference type="NCBIfam" id="NF004283">
    <property type="entry name" value="PRK05692.1"/>
    <property type="match status" value="1"/>
</dbReference>
<dbReference type="GO" id="GO:0016829">
    <property type="term" value="F:lyase activity"/>
    <property type="evidence" value="ECO:0007669"/>
    <property type="project" value="UniProtKB-KW"/>
</dbReference>
<dbReference type="EMBL" id="JAJBZT010000008">
    <property type="protein sequence ID" value="MCB6184665.1"/>
    <property type="molecule type" value="Genomic_DNA"/>
</dbReference>
<evidence type="ECO:0000313" key="5">
    <source>
        <dbReference type="EMBL" id="MCB6184665.1"/>
    </source>
</evidence>
<dbReference type="SUPFAM" id="SSF51569">
    <property type="entry name" value="Aldolase"/>
    <property type="match status" value="1"/>
</dbReference>
<comment type="similarity">
    <text evidence="1">Belongs to the HMG-CoA lyase family.</text>
</comment>
<evidence type="ECO:0000256" key="3">
    <source>
        <dbReference type="ARBA" id="ARBA00023239"/>
    </source>
</evidence>
<accession>A0ABS8D8Z6</accession>
<reference evidence="5" key="1">
    <citation type="submission" date="2021-10" db="EMBL/GenBank/DDBJ databases">
        <title>The complete genome sequence of Leeia sp. TBRC 13508.</title>
        <authorList>
            <person name="Charoenyingcharoen P."/>
            <person name="Yukphan P."/>
        </authorList>
    </citation>
    <scope>NUCLEOTIDE SEQUENCE</scope>
    <source>
        <strain evidence="5">TBRC 13508</strain>
    </source>
</reference>
<evidence type="ECO:0000256" key="1">
    <source>
        <dbReference type="ARBA" id="ARBA00009405"/>
    </source>
</evidence>
<dbReference type="Gene3D" id="3.20.20.70">
    <property type="entry name" value="Aldolase class I"/>
    <property type="match status" value="1"/>
</dbReference>